<dbReference type="AlphaFoldDB" id="K0JYF6"/>
<feature type="chain" id="PRO_5003836963" evidence="1">
    <location>
        <begin position="31"/>
        <end position="172"/>
    </location>
</feature>
<dbReference type="HOGENOM" id="CLU_1554170_0_0_11"/>
<dbReference type="BioCyc" id="SESP1179773:BN6_RS14810-MONOMER"/>
<protein>
    <submittedName>
        <fullName evidence="2">Putative secreted protein</fullName>
    </submittedName>
</protein>
<evidence type="ECO:0000313" key="2">
    <source>
        <dbReference type="EMBL" id="CCH30352.1"/>
    </source>
</evidence>
<evidence type="ECO:0000256" key="1">
    <source>
        <dbReference type="SAM" id="SignalP"/>
    </source>
</evidence>
<keyword evidence="3" id="KW-1185">Reference proteome</keyword>
<reference evidence="2 3" key="1">
    <citation type="journal article" date="2012" name="BMC Genomics">
        <title>Complete genome sequence of Saccharothrix espanaensis DSM 44229T and comparison to the other completely sequenced Pseudonocardiaceae.</title>
        <authorList>
            <person name="Strobel T."/>
            <person name="Al-Dilaimi A."/>
            <person name="Blom J."/>
            <person name="Gessner A."/>
            <person name="Kalinowski J."/>
            <person name="Luzhetska M."/>
            <person name="Puhler A."/>
            <person name="Szczepanowski R."/>
            <person name="Bechthold A."/>
            <person name="Ruckert C."/>
        </authorList>
    </citation>
    <scope>NUCLEOTIDE SEQUENCE [LARGE SCALE GENOMIC DNA]</scope>
    <source>
        <strain evidence="3">ATCC 51144 / DSM 44229 / JCM 9112 / NBRC 15066 / NRRL 15764</strain>
    </source>
</reference>
<dbReference type="EMBL" id="HE804045">
    <property type="protein sequence ID" value="CCH30352.1"/>
    <property type="molecule type" value="Genomic_DNA"/>
</dbReference>
<proteinExistence type="predicted"/>
<name>K0JYF6_SACES</name>
<feature type="signal peptide" evidence="1">
    <location>
        <begin position="1"/>
        <end position="30"/>
    </location>
</feature>
<dbReference type="Proteomes" id="UP000006281">
    <property type="component" value="Chromosome"/>
</dbReference>
<organism evidence="2 3">
    <name type="scientific">Saccharothrix espanaensis (strain ATCC 51144 / DSM 44229 / JCM 9112 / NBRC 15066 / NRRL 15764)</name>
    <dbReference type="NCBI Taxonomy" id="1179773"/>
    <lineage>
        <taxon>Bacteria</taxon>
        <taxon>Bacillati</taxon>
        <taxon>Actinomycetota</taxon>
        <taxon>Actinomycetes</taxon>
        <taxon>Pseudonocardiales</taxon>
        <taxon>Pseudonocardiaceae</taxon>
        <taxon>Saccharothrix</taxon>
    </lineage>
</organism>
<dbReference type="PROSITE" id="PS51318">
    <property type="entry name" value="TAT"/>
    <property type="match status" value="1"/>
</dbReference>
<sequence>MSAHRTRGLLRAAALLAAGAAPLMAGTASAAEAPLDVVEGKVGEAAHRLDVGLAKPATNLVAGQALKLPTPAQSPVASAPQLPSADLPTGALPPVAQLPIGQLPIGQLPIGSLPIGSQLPLGSPEAQAREVTAPAVAKLPGAPAVPAPTVNKPAVPGLPGGAGPVTLPVLGG</sequence>
<accession>K0JYF6</accession>
<keyword evidence="1" id="KW-0732">Signal</keyword>
<evidence type="ECO:0000313" key="3">
    <source>
        <dbReference type="Proteomes" id="UP000006281"/>
    </source>
</evidence>
<dbReference type="PATRIC" id="fig|1179773.3.peg.3042"/>
<dbReference type="InterPro" id="IPR006311">
    <property type="entry name" value="TAT_signal"/>
</dbReference>
<dbReference type="KEGG" id="sesp:BN6_30450"/>
<dbReference type="RefSeq" id="WP_015100464.1">
    <property type="nucleotide sequence ID" value="NC_019673.1"/>
</dbReference>
<gene>
    <name evidence="2" type="ordered locus">BN6_30450</name>
</gene>